<feature type="region of interest" description="Disordered" evidence="5">
    <location>
        <begin position="1"/>
        <end position="21"/>
    </location>
</feature>
<gene>
    <name evidence="6" type="ORF">VN97_g11391</name>
</gene>
<keyword evidence="2" id="KW-0521">NADP</keyword>
<dbReference type="Gene3D" id="3.40.50.720">
    <property type="entry name" value="NAD(P)-binding Rossmann-like Domain"/>
    <property type="match status" value="1"/>
</dbReference>
<proteinExistence type="inferred from homology"/>
<reference evidence="6" key="1">
    <citation type="submission" date="2015-06" db="EMBL/GenBank/DDBJ databases">
        <authorList>
            <person name="Nguyen H."/>
        </authorList>
    </citation>
    <scope>NUCLEOTIDE SEQUENCE</scope>
    <source>
        <strain evidence="6">DAOM 180753</strain>
    </source>
</reference>
<dbReference type="PANTHER" id="PTHR48107:SF26">
    <property type="entry name" value="OXIDOREDUCTASE, SHORT-CHAIN DEHYDROGENASE_REDUCTASE FAMILY (AFU_ORTHOLOGUE AFUA_4G05870)"/>
    <property type="match status" value="1"/>
</dbReference>
<sequence>MEGASSLITYLPEEEKDAQETNRRVEEIGESCHCFATDLRDKKNCQAVVDTALKTLGGIDILASNAGTQTMIDDIKNLDDYAFPILHVGSSVLTDFHRSQWESTFDTNIHSIFYLSKYTVPHLKSGSTIINCASVNHYIGRPDLLDYTATKGAIFAFTRGLSNQQVKNDIRVNCVCPGPVWTPLIPQL</sequence>
<dbReference type="PRINTS" id="PR00081">
    <property type="entry name" value="GDHRDH"/>
</dbReference>
<dbReference type="SUPFAM" id="SSF51735">
    <property type="entry name" value="NAD(P)-binding Rossmann-fold domains"/>
    <property type="match status" value="1"/>
</dbReference>
<evidence type="ECO:0000256" key="4">
    <source>
        <dbReference type="RuleBase" id="RU000363"/>
    </source>
</evidence>
<accession>A0AAI9X3E8</accession>
<comment type="caution">
    <text evidence="6">The sequence shown here is derived from an EMBL/GenBank/DDBJ whole genome shotgun (WGS) entry which is preliminary data.</text>
</comment>
<name>A0AAI9X3E8_PENTH</name>
<dbReference type="PANTHER" id="PTHR48107">
    <property type="entry name" value="NADPH-DEPENDENT ALDEHYDE REDUCTASE-LIKE PROTEIN, CHLOROPLASTIC-RELATED"/>
    <property type="match status" value="1"/>
</dbReference>
<keyword evidence="7" id="KW-1185">Reference proteome</keyword>
<evidence type="ECO:0000313" key="7">
    <source>
        <dbReference type="Proteomes" id="UP001227192"/>
    </source>
</evidence>
<comment type="similarity">
    <text evidence="1 4">Belongs to the short-chain dehydrogenases/reductases (SDR) family.</text>
</comment>
<dbReference type="InterPro" id="IPR036291">
    <property type="entry name" value="NAD(P)-bd_dom_sf"/>
</dbReference>
<evidence type="ECO:0000256" key="2">
    <source>
        <dbReference type="ARBA" id="ARBA00022857"/>
    </source>
</evidence>
<dbReference type="InterPro" id="IPR020904">
    <property type="entry name" value="Sc_DH/Rdtase_CS"/>
</dbReference>
<dbReference type="AlphaFoldDB" id="A0AAI9X3E8"/>
<organism evidence="6 7">
    <name type="scientific">Penicillium thymicola</name>
    <dbReference type="NCBI Taxonomy" id="293382"/>
    <lineage>
        <taxon>Eukaryota</taxon>
        <taxon>Fungi</taxon>
        <taxon>Dikarya</taxon>
        <taxon>Ascomycota</taxon>
        <taxon>Pezizomycotina</taxon>
        <taxon>Eurotiomycetes</taxon>
        <taxon>Eurotiomycetidae</taxon>
        <taxon>Eurotiales</taxon>
        <taxon>Aspergillaceae</taxon>
        <taxon>Penicillium</taxon>
    </lineage>
</organism>
<dbReference type="Pfam" id="PF00106">
    <property type="entry name" value="adh_short"/>
    <property type="match status" value="1"/>
</dbReference>
<evidence type="ECO:0000256" key="5">
    <source>
        <dbReference type="SAM" id="MobiDB-lite"/>
    </source>
</evidence>
<dbReference type="PROSITE" id="PS00061">
    <property type="entry name" value="ADH_SHORT"/>
    <property type="match status" value="1"/>
</dbReference>
<dbReference type="PRINTS" id="PR00080">
    <property type="entry name" value="SDRFAMILY"/>
</dbReference>
<reference evidence="6" key="2">
    <citation type="journal article" date="2016" name="Fungal Biol.">
        <title>Ochratoxin A production by Penicillium thymicola.</title>
        <authorList>
            <person name="Nguyen H.D.T."/>
            <person name="McMullin D.R."/>
            <person name="Ponomareva E."/>
            <person name="Riley R."/>
            <person name="Pomraning K.R."/>
            <person name="Baker S.E."/>
            <person name="Seifert K.A."/>
        </authorList>
    </citation>
    <scope>NUCLEOTIDE SEQUENCE</scope>
    <source>
        <strain evidence="6">DAOM 180753</strain>
    </source>
</reference>
<dbReference type="Proteomes" id="UP001227192">
    <property type="component" value="Unassembled WGS sequence"/>
</dbReference>
<dbReference type="EMBL" id="LACB01000628">
    <property type="protein sequence ID" value="KAJ9482053.1"/>
    <property type="molecule type" value="Genomic_DNA"/>
</dbReference>
<dbReference type="GO" id="GO:0016614">
    <property type="term" value="F:oxidoreductase activity, acting on CH-OH group of donors"/>
    <property type="evidence" value="ECO:0007669"/>
    <property type="project" value="UniProtKB-ARBA"/>
</dbReference>
<protein>
    <submittedName>
        <fullName evidence="6">Uncharacterized protein</fullName>
    </submittedName>
</protein>
<keyword evidence="3" id="KW-0560">Oxidoreductase</keyword>
<evidence type="ECO:0000256" key="1">
    <source>
        <dbReference type="ARBA" id="ARBA00006484"/>
    </source>
</evidence>
<evidence type="ECO:0000313" key="6">
    <source>
        <dbReference type="EMBL" id="KAJ9482053.1"/>
    </source>
</evidence>
<dbReference type="InterPro" id="IPR002347">
    <property type="entry name" value="SDR_fam"/>
</dbReference>
<evidence type="ECO:0000256" key="3">
    <source>
        <dbReference type="ARBA" id="ARBA00023002"/>
    </source>
</evidence>